<feature type="binding site" evidence="3">
    <location>
        <begin position="25"/>
        <end position="33"/>
    </location>
    <ligand>
        <name>ATP</name>
        <dbReference type="ChEBI" id="CHEBI:30616"/>
    </ligand>
</feature>
<keyword evidence="3" id="KW-0067">ATP-binding</keyword>
<dbReference type="GO" id="GO:0005524">
    <property type="term" value="F:ATP binding"/>
    <property type="evidence" value="ECO:0007669"/>
    <property type="project" value="UniProtKB-KW"/>
</dbReference>
<evidence type="ECO:0000256" key="1">
    <source>
        <dbReference type="ARBA" id="ARBA00007420"/>
    </source>
</evidence>
<dbReference type="InterPro" id="IPR002624">
    <property type="entry name" value="DCK/DGK"/>
</dbReference>
<protein>
    <submittedName>
        <fullName evidence="5">Deoxynucleoside kinase</fullName>
    </submittedName>
</protein>
<keyword evidence="3" id="KW-0547">Nucleotide-binding</keyword>
<proteinExistence type="inferred from homology"/>
<dbReference type="Pfam" id="PF01712">
    <property type="entry name" value="dNK"/>
    <property type="match status" value="1"/>
</dbReference>
<keyword evidence="5" id="KW-0808">Transferase</keyword>
<dbReference type="EMBL" id="WJQU01000003">
    <property type="protein sequence ID" value="KAJ6637305.1"/>
    <property type="molecule type" value="Genomic_DNA"/>
</dbReference>
<keyword evidence="5" id="KW-0418">Kinase</keyword>
<dbReference type="FunFam" id="3.40.50.300:FF:001571">
    <property type="entry name" value="Deoxynucleoside kinase"/>
    <property type="match status" value="1"/>
</dbReference>
<dbReference type="InterPro" id="IPR050566">
    <property type="entry name" value="Deoxyribonucleoside_kinase"/>
</dbReference>
<dbReference type="PANTHER" id="PTHR10513:SF24">
    <property type="entry name" value="THYMIDINE KINASE 2, MITOCHONDRIAL"/>
    <property type="match status" value="1"/>
</dbReference>
<dbReference type="AlphaFoldDB" id="A0A9Q0RX09"/>
<dbReference type="Gene3D" id="3.40.50.300">
    <property type="entry name" value="P-loop containing nucleotide triphosphate hydrolases"/>
    <property type="match status" value="1"/>
</dbReference>
<evidence type="ECO:0000313" key="5">
    <source>
        <dbReference type="EMBL" id="KAJ6637305.1"/>
    </source>
</evidence>
<feature type="domain" description="Deoxynucleoside kinase" evidence="4">
    <location>
        <begin position="22"/>
        <end position="216"/>
    </location>
</feature>
<evidence type="ECO:0000256" key="2">
    <source>
        <dbReference type="PIRSR" id="PIRSR000705-1"/>
    </source>
</evidence>
<accession>A0A9Q0RX09</accession>
<name>A0A9Q0RX09_9DIPT</name>
<dbReference type="InterPro" id="IPR027417">
    <property type="entry name" value="P-loop_NTPase"/>
</dbReference>
<dbReference type="GO" id="GO:0019136">
    <property type="term" value="F:deoxynucleoside kinase activity"/>
    <property type="evidence" value="ECO:0007669"/>
    <property type="project" value="InterPro"/>
</dbReference>
<dbReference type="Proteomes" id="UP001151699">
    <property type="component" value="Chromosome X"/>
</dbReference>
<organism evidence="5 6">
    <name type="scientific">Pseudolycoriella hygida</name>
    <dbReference type="NCBI Taxonomy" id="35572"/>
    <lineage>
        <taxon>Eukaryota</taxon>
        <taxon>Metazoa</taxon>
        <taxon>Ecdysozoa</taxon>
        <taxon>Arthropoda</taxon>
        <taxon>Hexapoda</taxon>
        <taxon>Insecta</taxon>
        <taxon>Pterygota</taxon>
        <taxon>Neoptera</taxon>
        <taxon>Endopterygota</taxon>
        <taxon>Diptera</taxon>
        <taxon>Nematocera</taxon>
        <taxon>Sciaroidea</taxon>
        <taxon>Sciaridae</taxon>
        <taxon>Pseudolycoriella</taxon>
    </lineage>
</organism>
<feature type="binding site" evidence="3">
    <location>
        <begin position="160"/>
        <end position="164"/>
    </location>
    <ligand>
        <name>ATP</name>
        <dbReference type="ChEBI" id="CHEBI:30616"/>
    </ligand>
</feature>
<dbReference type="GO" id="GO:0005739">
    <property type="term" value="C:mitochondrion"/>
    <property type="evidence" value="ECO:0007669"/>
    <property type="project" value="TreeGrafter"/>
</dbReference>
<dbReference type="OrthoDB" id="567086at2759"/>
<evidence type="ECO:0000313" key="6">
    <source>
        <dbReference type="Proteomes" id="UP001151699"/>
    </source>
</evidence>
<keyword evidence="6" id="KW-1185">Reference proteome</keyword>
<evidence type="ECO:0000259" key="4">
    <source>
        <dbReference type="Pfam" id="PF01712"/>
    </source>
</evidence>
<dbReference type="InterPro" id="IPR031314">
    <property type="entry name" value="DNK_dom"/>
</dbReference>
<evidence type="ECO:0000256" key="3">
    <source>
        <dbReference type="PIRSR" id="PIRSR000705-3"/>
    </source>
</evidence>
<dbReference type="PANTHER" id="PTHR10513">
    <property type="entry name" value="DEOXYNUCLEOSIDE KINASE"/>
    <property type="match status" value="1"/>
</dbReference>
<comment type="similarity">
    <text evidence="1">Belongs to the DCK/DGK family.</text>
</comment>
<dbReference type="SUPFAM" id="SSF52540">
    <property type="entry name" value="P-loop containing nucleoside triphosphate hydrolases"/>
    <property type="match status" value="1"/>
</dbReference>
<feature type="active site" description="Proton acceptor" evidence="2">
    <location>
        <position position="101"/>
    </location>
</feature>
<gene>
    <name evidence="5" type="primary">dnk_1</name>
    <name evidence="5" type="ORF">Bhyg_10035</name>
</gene>
<sequence>MAQSSSLTRPKFASEGQPYTVFIEGNIGSGKTTFLNYFRKFDQVCLQAEPVEKWRDVSGVNLLDLMYKEPNRWAMPFQTYVTLTMLQTHTLATEKSIKLMERSLFSARYCFVENMLNNGVLHQGMYNVMQEWYNFIRENVHIQADLIVYLRTTPEVVYERMKARARSEEKCIPFEYLKQLHELHENWLIHGHHERPAPVFMIDADLPLEDITKEYERSEQSILSKKPILIENTNQQVLYTTPTKRQRTN</sequence>
<dbReference type="CDD" id="cd01673">
    <property type="entry name" value="dNK"/>
    <property type="match status" value="1"/>
</dbReference>
<comment type="caution">
    <text evidence="5">The sequence shown here is derived from an EMBL/GenBank/DDBJ whole genome shotgun (WGS) entry which is preliminary data.</text>
</comment>
<dbReference type="PIRSF" id="PIRSF000705">
    <property type="entry name" value="DNK"/>
    <property type="match status" value="1"/>
</dbReference>
<reference evidence="5" key="1">
    <citation type="submission" date="2022-07" db="EMBL/GenBank/DDBJ databases">
        <authorList>
            <person name="Trinca V."/>
            <person name="Uliana J.V.C."/>
            <person name="Torres T.T."/>
            <person name="Ward R.J."/>
            <person name="Monesi N."/>
        </authorList>
    </citation>
    <scope>NUCLEOTIDE SEQUENCE</scope>
    <source>
        <strain evidence="5">HSMRA1968</strain>
        <tissue evidence="5">Whole embryos</tissue>
    </source>
</reference>